<proteinExistence type="predicted"/>
<evidence type="ECO:0000256" key="1">
    <source>
        <dbReference type="SAM" id="MobiDB-lite"/>
    </source>
</evidence>
<dbReference type="Proteomes" id="UP001347796">
    <property type="component" value="Unassembled WGS sequence"/>
</dbReference>
<gene>
    <name evidence="2" type="ORF">SNE40_018148</name>
</gene>
<name>A0AAN8J9D6_PATCE</name>
<protein>
    <submittedName>
        <fullName evidence="2">Uncharacterized protein</fullName>
    </submittedName>
</protein>
<sequence>MDAFETYTDTQWDEILQLTDEFEYWTASQTLAVNEALDHVENENHNETPGVKRQLSDPDSEDDSEEEERLEKSPNQVASPILFSDDDSDFDTSQVSKKTLHDIQNNVKPNSSTESEKIDPLIALLTSDITLPSNIQSLVAKVCDEKDDEVVDIFDLLTPPDLFF</sequence>
<keyword evidence="3" id="KW-1185">Reference proteome</keyword>
<dbReference type="EMBL" id="JAZGQO010000013">
    <property type="protein sequence ID" value="KAK6171710.1"/>
    <property type="molecule type" value="Genomic_DNA"/>
</dbReference>
<evidence type="ECO:0000313" key="2">
    <source>
        <dbReference type="EMBL" id="KAK6171710.1"/>
    </source>
</evidence>
<feature type="compositionally biased region" description="Polar residues" evidence="1">
    <location>
        <begin position="92"/>
        <end position="113"/>
    </location>
</feature>
<evidence type="ECO:0000313" key="3">
    <source>
        <dbReference type="Proteomes" id="UP001347796"/>
    </source>
</evidence>
<feature type="region of interest" description="Disordered" evidence="1">
    <location>
        <begin position="37"/>
        <end position="115"/>
    </location>
</feature>
<feature type="compositionally biased region" description="Basic and acidic residues" evidence="1">
    <location>
        <begin position="37"/>
        <end position="46"/>
    </location>
</feature>
<comment type="caution">
    <text evidence="2">The sequence shown here is derived from an EMBL/GenBank/DDBJ whole genome shotgun (WGS) entry which is preliminary data.</text>
</comment>
<feature type="compositionally biased region" description="Acidic residues" evidence="1">
    <location>
        <begin position="58"/>
        <end position="68"/>
    </location>
</feature>
<accession>A0AAN8J9D6</accession>
<dbReference type="AlphaFoldDB" id="A0AAN8J9D6"/>
<organism evidence="2 3">
    <name type="scientific">Patella caerulea</name>
    <name type="common">Rayed Mediterranean limpet</name>
    <dbReference type="NCBI Taxonomy" id="87958"/>
    <lineage>
        <taxon>Eukaryota</taxon>
        <taxon>Metazoa</taxon>
        <taxon>Spiralia</taxon>
        <taxon>Lophotrochozoa</taxon>
        <taxon>Mollusca</taxon>
        <taxon>Gastropoda</taxon>
        <taxon>Patellogastropoda</taxon>
        <taxon>Patelloidea</taxon>
        <taxon>Patellidae</taxon>
        <taxon>Patella</taxon>
    </lineage>
</organism>
<reference evidence="2 3" key="1">
    <citation type="submission" date="2024-01" db="EMBL/GenBank/DDBJ databases">
        <title>The genome of the rayed Mediterranean limpet Patella caerulea (Linnaeus, 1758).</title>
        <authorList>
            <person name="Anh-Thu Weber A."/>
            <person name="Halstead-Nussloch G."/>
        </authorList>
    </citation>
    <scope>NUCLEOTIDE SEQUENCE [LARGE SCALE GENOMIC DNA]</scope>
    <source>
        <strain evidence="2">AATW-2023a</strain>
        <tissue evidence="2">Whole specimen</tissue>
    </source>
</reference>